<dbReference type="STRING" id="1798709.A2538_00265"/>
<organism evidence="9 10">
    <name type="scientific">Candidatus Magasanikbacteria bacterium RIFOXYD2_FULL_41_14</name>
    <dbReference type="NCBI Taxonomy" id="1798709"/>
    <lineage>
        <taxon>Bacteria</taxon>
        <taxon>Candidatus Magasanikiibacteriota</taxon>
    </lineage>
</organism>
<comment type="cofactor">
    <cofactor evidence="7">
        <name>Zn(2+)</name>
        <dbReference type="ChEBI" id="CHEBI:29105"/>
    </cofactor>
    <text evidence="7">Binds 1 zinc ion per subunit.</text>
</comment>
<comment type="caution">
    <text evidence="9">The sequence shown here is derived from an EMBL/GenBank/DDBJ whole genome shotgun (WGS) entry which is preliminary data.</text>
</comment>
<dbReference type="SUPFAM" id="SSF46785">
    <property type="entry name" value="Winged helix' DNA-binding domain"/>
    <property type="match status" value="1"/>
</dbReference>
<evidence type="ECO:0000256" key="6">
    <source>
        <dbReference type="ARBA" id="ARBA00023163"/>
    </source>
</evidence>
<feature type="binding site" evidence="7">
    <location>
        <position position="92"/>
    </location>
    <ligand>
        <name>Zn(2+)</name>
        <dbReference type="ChEBI" id="CHEBI:29105"/>
    </ligand>
</feature>
<feature type="binding site" evidence="8">
    <location>
        <position position="86"/>
    </location>
    <ligand>
        <name>Fe cation</name>
        <dbReference type="ChEBI" id="CHEBI:24875"/>
    </ligand>
</feature>
<accession>A0A1F6PEK7</accession>
<evidence type="ECO:0008006" key="11">
    <source>
        <dbReference type="Google" id="ProtNLM"/>
    </source>
</evidence>
<keyword evidence="2" id="KW-0678">Repressor</keyword>
<keyword evidence="4" id="KW-0805">Transcription regulation</keyword>
<dbReference type="InterPro" id="IPR002481">
    <property type="entry name" value="FUR"/>
</dbReference>
<proteinExistence type="inferred from homology"/>
<dbReference type="InterPro" id="IPR043135">
    <property type="entry name" value="Fur_C"/>
</dbReference>
<evidence type="ECO:0000256" key="4">
    <source>
        <dbReference type="ARBA" id="ARBA00023015"/>
    </source>
</evidence>
<evidence type="ECO:0000256" key="1">
    <source>
        <dbReference type="ARBA" id="ARBA00007957"/>
    </source>
</evidence>
<evidence type="ECO:0000256" key="7">
    <source>
        <dbReference type="PIRSR" id="PIRSR602481-1"/>
    </source>
</evidence>
<dbReference type="Proteomes" id="UP000178254">
    <property type="component" value="Unassembled WGS sequence"/>
</dbReference>
<dbReference type="GO" id="GO:1900376">
    <property type="term" value="P:regulation of secondary metabolite biosynthetic process"/>
    <property type="evidence" value="ECO:0007669"/>
    <property type="project" value="TreeGrafter"/>
</dbReference>
<dbReference type="InterPro" id="IPR036388">
    <property type="entry name" value="WH-like_DNA-bd_sf"/>
</dbReference>
<keyword evidence="6" id="KW-0804">Transcription</keyword>
<dbReference type="GO" id="GO:0003700">
    <property type="term" value="F:DNA-binding transcription factor activity"/>
    <property type="evidence" value="ECO:0007669"/>
    <property type="project" value="InterPro"/>
</dbReference>
<evidence type="ECO:0000313" key="10">
    <source>
        <dbReference type="Proteomes" id="UP000178254"/>
    </source>
</evidence>
<protein>
    <recommendedName>
        <fullName evidence="11">Transcriptional repressor</fullName>
    </recommendedName>
</protein>
<comment type="cofactor">
    <cofactor evidence="8">
        <name>Mn(2+)</name>
        <dbReference type="ChEBI" id="CHEBI:29035"/>
    </cofactor>
    <cofactor evidence="8">
        <name>Fe(2+)</name>
        <dbReference type="ChEBI" id="CHEBI:29033"/>
    </cofactor>
    <text evidence="8">Binds 1 Mn(2+) or Fe(2+) ion per subunit.</text>
</comment>
<keyword evidence="8" id="KW-0408">Iron</keyword>
<evidence type="ECO:0000256" key="5">
    <source>
        <dbReference type="ARBA" id="ARBA00023125"/>
    </source>
</evidence>
<feature type="binding site" evidence="8">
    <location>
        <position position="125"/>
    </location>
    <ligand>
        <name>Fe cation</name>
        <dbReference type="ChEBI" id="CHEBI:24875"/>
    </ligand>
</feature>
<dbReference type="PANTHER" id="PTHR33202">
    <property type="entry name" value="ZINC UPTAKE REGULATION PROTEIN"/>
    <property type="match status" value="1"/>
</dbReference>
<reference evidence="9 10" key="1">
    <citation type="journal article" date="2016" name="Nat. Commun.">
        <title>Thousands of microbial genomes shed light on interconnected biogeochemical processes in an aquifer system.</title>
        <authorList>
            <person name="Anantharaman K."/>
            <person name="Brown C.T."/>
            <person name="Hug L.A."/>
            <person name="Sharon I."/>
            <person name="Castelle C.J."/>
            <person name="Probst A.J."/>
            <person name="Thomas B.C."/>
            <person name="Singh A."/>
            <person name="Wilkins M.J."/>
            <person name="Karaoz U."/>
            <person name="Brodie E.L."/>
            <person name="Williams K.H."/>
            <person name="Hubbard S.S."/>
            <person name="Banfield J.F."/>
        </authorList>
    </citation>
    <scope>NUCLEOTIDE SEQUENCE [LARGE SCALE GENOMIC DNA]</scope>
</reference>
<dbReference type="InterPro" id="IPR036390">
    <property type="entry name" value="WH_DNA-bd_sf"/>
</dbReference>
<dbReference type="GO" id="GO:0000976">
    <property type="term" value="F:transcription cis-regulatory region binding"/>
    <property type="evidence" value="ECO:0007669"/>
    <property type="project" value="TreeGrafter"/>
</dbReference>
<dbReference type="PANTHER" id="PTHR33202:SF7">
    <property type="entry name" value="FERRIC UPTAKE REGULATION PROTEIN"/>
    <property type="match status" value="1"/>
</dbReference>
<dbReference type="AlphaFoldDB" id="A0A1F6PEK7"/>
<keyword evidence="7" id="KW-0479">Metal-binding</keyword>
<name>A0A1F6PEK7_9BACT</name>
<dbReference type="EMBL" id="MFRE01000007">
    <property type="protein sequence ID" value="OGH94579.1"/>
    <property type="molecule type" value="Genomic_DNA"/>
</dbReference>
<dbReference type="GO" id="GO:0045892">
    <property type="term" value="P:negative regulation of DNA-templated transcription"/>
    <property type="evidence" value="ECO:0007669"/>
    <property type="project" value="TreeGrafter"/>
</dbReference>
<gene>
    <name evidence="9" type="ORF">A2538_00265</name>
</gene>
<dbReference type="Pfam" id="PF01475">
    <property type="entry name" value="FUR"/>
    <property type="match status" value="1"/>
</dbReference>
<evidence type="ECO:0000313" key="9">
    <source>
        <dbReference type="EMBL" id="OGH94579.1"/>
    </source>
</evidence>
<dbReference type="CDD" id="cd07153">
    <property type="entry name" value="Fur_like"/>
    <property type="match status" value="1"/>
</dbReference>
<feature type="binding site" evidence="7">
    <location>
        <position position="133"/>
    </location>
    <ligand>
        <name>Zn(2+)</name>
        <dbReference type="ChEBI" id="CHEBI:29105"/>
    </ligand>
</feature>
<keyword evidence="5" id="KW-0238">DNA-binding</keyword>
<evidence type="ECO:0000256" key="3">
    <source>
        <dbReference type="ARBA" id="ARBA00022833"/>
    </source>
</evidence>
<feature type="binding site" evidence="7">
    <location>
        <position position="95"/>
    </location>
    <ligand>
        <name>Zn(2+)</name>
        <dbReference type="ChEBI" id="CHEBI:29105"/>
    </ligand>
</feature>
<comment type="similarity">
    <text evidence="1">Belongs to the Fur family.</text>
</comment>
<feature type="binding site" evidence="7">
    <location>
        <position position="136"/>
    </location>
    <ligand>
        <name>Zn(2+)</name>
        <dbReference type="ChEBI" id="CHEBI:29105"/>
    </ligand>
</feature>
<keyword evidence="3 7" id="KW-0862">Zinc</keyword>
<sequence>MPTKKIYQILKDREERLTPRRRAIIETLSKNGPWSVDLILPELKKRGLPANKTTVYRELNFLNNLGLINELHLPGRKKYYEIQTEHHHHLICSKCKKIKQLKLPAILCKMLADVTYINNCTITNHHLEFSGLCNRCNK</sequence>
<evidence type="ECO:0000256" key="8">
    <source>
        <dbReference type="PIRSR" id="PIRSR602481-2"/>
    </source>
</evidence>
<dbReference type="Gene3D" id="3.30.1490.190">
    <property type="match status" value="1"/>
</dbReference>
<evidence type="ECO:0000256" key="2">
    <source>
        <dbReference type="ARBA" id="ARBA00022491"/>
    </source>
</evidence>
<dbReference type="Gene3D" id="1.10.10.10">
    <property type="entry name" value="Winged helix-like DNA-binding domain superfamily/Winged helix DNA-binding domain"/>
    <property type="match status" value="1"/>
</dbReference>
<dbReference type="GO" id="GO:0008270">
    <property type="term" value="F:zinc ion binding"/>
    <property type="evidence" value="ECO:0007669"/>
    <property type="project" value="TreeGrafter"/>
</dbReference>